<name>A0ACB9ZPC3_CATRO</name>
<accession>A0ACB9ZPC3</accession>
<organism evidence="1 2">
    <name type="scientific">Catharanthus roseus</name>
    <name type="common">Madagascar periwinkle</name>
    <name type="synonym">Vinca rosea</name>
    <dbReference type="NCBI Taxonomy" id="4058"/>
    <lineage>
        <taxon>Eukaryota</taxon>
        <taxon>Viridiplantae</taxon>
        <taxon>Streptophyta</taxon>
        <taxon>Embryophyta</taxon>
        <taxon>Tracheophyta</taxon>
        <taxon>Spermatophyta</taxon>
        <taxon>Magnoliopsida</taxon>
        <taxon>eudicotyledons</taxon>
        <taxon>Gunneridae</taxon>
        <taxon>Pentapetalae</taxon>
        <taxon>asterids</taxon>
        <taxon>lamiids</taxon>
        <taxon>Gentianales</taxon>
        <taxon>Apocynaceae</taxon>
        <taxon>Rauvolfioideae</taxon>
        <taxon>Vinceae</taxon>
        <taxon>Catharanthinae</taxon>
        <taxon>Catharanthus</taxon>
    </lineage>
</organism>
<evidence type="ECO:0000313" key="1">
    <source>
        <dbReference type="EMBL" id="KAI5648280.1"/>
    </source>
</evidence>
<dbReference type="Proteomes" id="UP001060085">
    <property type="component" value="Linkage Group LG08"/>
</dbReference>
<gene>
    <name evidence="1" type="ORF">M9H77_34285</name>
</gene>
<comment type="caution">
    <text evidence="1">The sequence shown here is derived from an EMBL/GenBank/DDBJ whole genome shotgun (WGS) entry which is preliminary data.</text>
</comment>
<protein>
    <submittedName>
        <fullName evidence="1">Uncharacterized protein</fullName>
    </submittedName>
</protein>
<evidence type="ECO:0000313" key="2">
    <source>
        <dbReference type="Proteomes" id="UP001060085"/>
    </source>
</evidence>
<dbReference type="EMBL" id="CM044708">
    <property type="protein sequence ID" value="KAI5648280.1"/>
    <property type="molecule type" value="Genomic_DNA"/>
</dbReference>
<keyword evidence="2" id="KW-1185">Reference proteome</keyword>
<reference evidence="2" key="1">
    <citation type="journal article" date="2023" name="Nat. Plants">
        <title>Single-cell RNA sequencing provides a high-resolution roadmap for understanding the multicellular compartmentation of specialized metabolism.</title>
        <authorList>
            <person name="Sun S."/>
            <person name="Shen X."/>
            <person name="Li Y."/>
            <person name="Li Y."/>
            <person name="Wang S."/>
            <person name="Li R."/>
            <person name="Zhang H."/>
            <person name="Shen G."/>
            <person name="Guo B."/>
            <person name="Wei J."/>
            <person name="Xu J."/>
            <person name="St-Pierre B."/>
            <person name="Chen S."/>
            <person name="Sun C."/>
        </authorList>
    </citation>
    <scope>NUCLEOTIDE SEQUENCE [LARGE SCALE GENOMIC DNA]</scope>
</reference>
<proteinExistence type="predicted"/>
<sequence>MKENLEKKGKRDSALAKQNFTSMLQKYTVFYLDRVIKNNCFYMSHSAEKRKVLRDKAIAVAGRVSVVSDGELKKVSCPVCLDVLSASPDSNMRMVLAVHLSLWHPDDVNLQWDIMHNKKESNLHVPSFVLGVGIATGFGALLAFLSKNQSRTSVAKRER</sequence>